<feature type="compositionally biased region" description="Polar residues" evidence="1">
    <location>
        <begin position="211"/>
        <end position="223"/>
    </location>
</feature>
<organism evidence="3 4">
    <name type="scientific">Bombilactobacillus thymidiniphilus</name>
    <dbReference type="NCBI Taxonomy" id="2923363"/>
    <lineage>
        <taxon>Bacteria</taxon>
        <taxon>Bacillati</taxon>
        <taxon>Bacillota</taxon>
        <taxon>Bacilli</taxon>
        <taxon>Lactobacillales</taxon>
        <taxon>Lactobacillaceae</taxon>
        <taxon>Bombilactobacillus</taxon>
    </lineage>
</organism>
<dbReference type="PROSITE" id="PS51257">
    <property type="entry name" value="PROKAR_LIPOPROTEIN"/>
    <property type="match status" value="1"/>
</dbReference>
<keyword evidence="2" id="KW-0732">Signal</keyword>
<sequence length="278" mass="30809">MIKKRLTTIIILGISALTLAGCQNQNSTQSYSTIMAKGNKAVQQKNYQAAKAYFKSASLEKNNTKTSAYQKQAQHLADAQNYIAKFYFANAKDSLTAVTHIDNGSDKMIKVAKQQLKTLKTVKKNRHLYHEQIEQAEQNNDKGNTQQAHAQVTKLLKTTKFHQNYYRDLYDQAVEILLTSSQSSNNQKTSNNPSQTDNDTNKNATNNQNNSAPGETDTIQNPTANGKKITAEDIQKARQQLQEQGVQEKAASDSDIIRGIQKAASQGRTKVTPEDVGA</sequence>
<evidence type="ECO:0000313" key="3">
    <source>
        <dbReference type="EMBL" id="UQS83136.1"/>
    </source>
</evidence>
<evidence type="ECO:0000256" key="2">
    <source>
        <dbReference type="SAM" id="SignalP"/>
    </source>
</evidence>
<dbReference type="RefSeq" id="WP_249512363.1">
    <property type="nucleotide sequence ID" value="NZ_CP093365.1"/>
</dbReference>
<protein>
    <recommendedName>
        <fullName evidence="5">Lipoprotein</fullName>
    </recommendedName>
</protein>
<feature type="region of interest" description="Disordered" evidence="1">
    <location>
        <begin position="236"/>
        <end position="278"/>
    </location>
</feature>
<feature type="compositionally biased region" description="Low complexity" evidence="1">
    <location>
        <begin position="181"/>
        <end position="210"/>
    </location>
</feature>
<proteinExistence type="predicted"/>
<reference evidence="3 4" key="1">
    <citation type="journal article" date="2022" name="Int. J. Syst. Evol. Microbiol.">
        <title>Apilactobacillus apisilvae sp. nov., Nicolia spurrieriana gen. nov. sp. nov., Bombilactobacillus folatiphilus sp. nov. and Bombilactobacillus thymidiniphilus sp. nov., four new lactic acid bacterial isolates from stingless bees Tetragonula carbonaria and Austroplebeia australis.</title>
        <authorList>
            <person name="Oliphant S.A."/>
            <person name="Watson-Haigh N.S."/>
            <person name="Sumby K.M."/>
            <person name="Gardner J."/>
            <person name="Groom S."/>
            <person name="Jiranek V."/>
        </authorList>
    </citation>
    <scope>NUCLEOTIDE SEQUENCE [LARGE SCALE GENOMIC DNA]</scope>
    <source>
        <strain evidence="3 4">SG4_A1</strain>
    </source>
</reference>
<accession>A0ABY4PCA5</accession>
<feature type="signal peptide" evidence="2">
    <location>
        <begin position="1"/>
        <end position="20"/>
    </location>
</feature>
<gene>
    <name evidence="3" type="ORF">MOO47_04945</name>
</gene>
<keyword evidence="4" id="KW-1185">Reference proteome</keyword>
<dbReference type="EMBL" id="CP093365">
    <property type="protein sequence ID" value="UQS83136.1"/>
    <property type="molecule type" value="Genomic_DNA"/>
</dbReference>
<name>A0ABY4PCA5_9LACO</name>
<dbReference type="Proteomes" id="UP000831947">
    <property type="component" value="Chromosome"/>
</dbReference>
<evidence type="ECO:0000256" key="1">
    <source>
        <dbReference type="SAM" id="MobiDB-lite"/>
    </source>
</evidence>
<evidence type="ECO:0000313" key="4">
    <source>
        <dbReference type="Proteomes" id="UP000831947"/>
    </source>
</evidence>
<feature type="chain" id="PRO_5046329058" description="Lipoprotein" evidence="2">
    <location>
        <begin position="21"/>
        <end position="278"/>
    </location>
</feature>
<evidence type="ECO:0008006" key="5">
    <source>
        <dbReference type="Google" id="ProtNLM"/>
    </source>
</evidence>
<feature type="region of interest" description="Disordered" evidence="1">
    <location>
        <begin position="181"/>
        <end position="223"/>
    </location>
</feature>